<keyword evidence="4 6" id="KW-0067">ATP-binding</keyword>
<evidence type="ECO:0000256" key="3">
    <source>
        <dbReference type="ARBA" id="ARBA00022741"/>
    </source>
</evidence>
<evidence type="ECO:0000313" key="7">
    <source>
        <dbReference type="Proteomes" id="UP000674234"/>
    </source>
</evidence>
<evidence type="ECO:0000256" key="1">
    <source>
        <dbReference type="ARBA" id="ARBA00005417"/>
    </source>
</evidence>
<dbReference type="EMBL" id="JAFCNB010000027">
    <property type="protein sequence ID" value="MBP2708165.1"/>
    <property type="molecule type" value="Genomic_DNA"/>
</dbReference>
<dbReference type="Gene3D" id="3.40.50.300">
    <property type="entry name" value="P-loop containing nucleotide triphosphate hydrolases"/>
    <property type="match status" value="1"/>
</dbReference>
<dbReference type="InterPro" id="IPR027417">
    <property type="entry name" value="P-loop_NTPase"/>
</dbReference>
<evidence type="ECO:0000313" key="6">
    <source>
        <dbReference type="EMBL" id="MBP2708165.1"/>
    </source>
</evidence>
<name>A0A940WVI5_9ACTN</name>
<dbReference type="PROSITE" id="PS50893">
    <property type="entry name" value="ABC_TRANSPORTER_2"/>
    <property type="match status" value="1"/>
</dbReference>
<dbReference type="SUPFAM" id="SSF52540">
    <property type="entry name" value="P-loop containing nucleoside triphosphate hydrolases"/>
    <property type="match status" value="1"/>
</dbReference>
<sequence length="252" mass="27007">MASIATVSDLRQGYGRRDVIRGLDLAVDAGVLGLLGPNGAGKTTLLRTLATVAPPREGLLKICGAPVRSERDARKVRRQIGYLPQDFGYFPAFTVEDFVHYCAWLRGVPKASADVAVNEAIECVNLADRRTAKLRSLSGGMLRRCGIAAAIVGFPRLILLDEPTAGLDPAQRLEFRALLRMLKRRGLAVVISTHLVEDVAAVCDTVAVMSGGRLVFHGLPDELVRAAVADAVGDTHIERGYMSVLARGGRPA</sequence>
<dbReference type="Pfam" id="PF00005">
    <property type="entry name" value="ABC_tran"/>
    <property type="match status" value="1"/>
</dbReference>
<evidence type="ECO:0000256" key="4">
    <source>
        <dbReference type="ARBA" id="ARBA00022840"/>
    </source>
</evidence>
<protein>
    <submittedName>
        <fullName evidence="6">ATP-binding cassette domain-containing protein</fullName>
    </submittedName>
</protein>
<accession>A0A940WVI5</accession>
<dbReference type="Proteomes" id="UP000674234">
    <property type="component" value="Unassembled WGS sequence"/>
</dbReference>
<dbReference type="AlphaFoldDB" id="A0A940WVI5"/>
<feature type="domain" description="ABC transporter" evidence="5">
    <location>
        <begin position="5"/>
        <end position="236"/>
    </location>
</feature>
<dbReference type="GO" id="GO:0005524">
    <property type="term" value="F:ATP binding"/>
    <property type="evidence" value="ECO:0007669"/>
    <property type="project" value="UniProtKB-KW"/>
</dbReference>
<dbReference type="PANTHER" id="PTHR43335:SF2">
    <property type="entry name" value="ABC TRANSPORTER, ATP-BINDING PROTEIN"/>
    <property type="match status" value="1"/>
</dbReference>
<keyword evidence="7" id="KW-1185">Reference proteome</keyword>
<organism evidence="6 7">
    <name type="scientific">Microbispora oryzae</name>
    <dbReference type="NCBI Taxonomy" id="2806554"/>
    <lineage>
        <taxon>Bacteria</taxon>
        <taxon>Bacillati</taxon>
        <taxon>Actinomycetota</taxon>
        <taxon>Actinomycetes</taxon>
        <taxon>Streptosporangiales</taxon>
        <taxon>Streptosporangiaceae</taxon>
        <taxon>Microbispora</taxon>
    </lineage>
</organism>
<dbReference type="PANTHER" id="PTHR43335">
    <property type="entry name" value="ABC TRANSPORTER, ATP-BINDING PROTEIN"/>
    <property type="match status" value="1"/>
</dbReference>
<comment type="similarity">
    <text evidence="1">Belongs to the ABC transporter superfamily.</text>
</comment>
<dbReference type="RefSeq" id="WP_210159424.1">
    <property type="nucleotide sequence ID" value="NZ_JAFCNB010000027.1"/>
</dbReference>
<keyword evidence="3" id="KW-0547">Nucleotide-binding</keyword>
<dbReference type="InterPro" id="IPR003593">
    <property type="entry name" value="AAA+_ATPase"/>
</dbReference>
<dbReference type="SMART" id="SM00382">
    <property type="entry name" value="AAA"/>
    <property type="match status" value="1"/>
</dbReference>
<reference evidence="6" key="1">
    <citation type="submission" date="2021-02" db="EMBL/GenBank/DDBJ databases">
        <title>Draft genome sequence of Microbispora sp. RL4-1S isolated from rice leaves in Thailand.</title>
        <authorList>
            <person name="Muangham S."/>
            <person name="Duangmal K."/>
        </authorList>
    </citation>
    <scope>NUCLEOTIDE SEQUENCE</scope>
    <source>
        <strain evidence="6">RL4-1S</strain>
    </source>
</reference>
<comment type="caution">
    <text evidence="6">The sequence shown here is derived from an EMBL/GenBank/DDBJ whole genome shotgun (WGS) entry which is preliminary data.</text>
</comment>
<keyword evidence="2" id="KW-0813">Transport</keyword>
<dbReference type="InterPro" id="IPR003439">
    <property type="entry name" value="ABC_transporter-like_ATP-bd"/>
</dbReference>
<evidence type="ECO:0000259" key="5">
    <source>
        <dbReference type="PROSITE" id="PS50893"/>
    </source>
</evidence>
<dbReference type="GO" id="GO:0016887">
    <property type="term" value="F:ATP hydrolysis activity"/>
    <property type="evidence" value="ECO:0007669"/>
    <property type="project" value="InterPro"/>
</dbReference>
<gene>
    <name evidence="6" type="ORF">JOL79_30740</name>
</gene>
<evidence type="ECO:0000256" key="2">
    <source>
        <dbReference type="ARBA" id="ARBA00022448"/>
    </source>
</evidence>
<proteinExistence type="inferred from homology"/>